<evidence type="ECO:0000256" key="3">
    <source>
        <dbReference type="ARBA" id="ARBA00004609"/>
    </source>
</evidence>
<dbReference type="InterPro" id="IPR017853">
    <property type="entry name" value="GH"/>
</dbReference>
<comment type="function">
    <text evidence="18">GPI-anchored chitinase involved in the degradation of chitin, a component of the cell walls of fungi and exoskeletal elements of some animals (including worms and arthropods). Required to reshape the cell wall at the sites where cell wall remodeling and/or cell wall maturation actively take place such as sites of conidia formation.</text>
</comment>
<dbReference type="GO" id="GO:0005576">
    <property type="term" value="C:extracellular region"/>
    <property type="evidence" value="ECO:0007669"/>
    <property type="project" value="TreeGrafter"/>
</dbReference>
<keyword evidence="25" id="KW-1185">Reference proteome</keyword>
<dbReference type="GeneID" id="30973990"/>
<evidence type="ECO:0000256" key="12">
    <source>
        <dbReference type="ARBA" id="ARBA00023136"/>
    </source>
</evidence>
<evidence type="ECO:0000256" key="9">
    <source>
        <dbReference type="ARBA" id="ARBA00022729"/>
    </source>
</evidence>
<dbReference type="InterPro" id="IPR001579">
    <property type="entry name" value="Glyco_hydro_18_chit_AS"/>
</dbReference>
<feature type="region of interest" description="Disordered" evidence="21">
    <location>
        <begin position="431"/>
        <end position="459"/>
    </location>
</feature>
<keyword evidence="11" id="KW-0146">Chitin degradation</keyword>
<sequence length="856" mass="86753">MVFQLVTVLAALSAVTPLVSAFDPQSKSNVAVYYGQGTDQQRLSHFCEDTSLDIINLGFVNIFPDQGVAGWPGSNFGNQCDGTYYTVGNLTTELLKGCHQLVEDIPICQAAGKKVFLSLGGAYPATQQILSEDSANNFADFLWGAFGPKTDDWVSNNGPRPFGDVVVDGFDFDIEHNGNYGYATMVNRLRYHYSLQQGRTFYISGAPQCSIPDLQLDNAIANSHFDFIWVQFYNTQGCSARDYVEGTVDGFNFDKWVDVIKAGGNPDAKLYVGLPASSSAAASPDYYITPVEAYLLVAEYMARFPDTFGGIMVWEATYSDENKFGDESFADVMKQILVALDPAPPQTSTSAISSPPAVSTPSVVSSAPVVSNSVGSGSSAPSSITSVVSSSSAVSSSHVVSSASVITSSSVVASIGVSTPVVSVSSVVPSSSVVSAPPTVSGSSGSASSPVVPNTPLAPSSSVATSFPVVSSSPITSMTPVITTKSVLSSSPVILSSSVVLSSSPASSPLIVTGRPVISTLPDASTASSSTLTVSSQPDHGSTASLSSTTHAVSSLSDQAGKPTTVPISATSTDSAAFTVITPGITSGPVATSVSPAGSALEPATTTTIIVTSYIDICPEGFTTITTTYTTTYCPVTAAAAAAATATAPATIPGASTTTAEIPEGWTTTVTVCTHCAATPTTVTLTRPAITSSSEPTSPTAVSGPLSGWTTTVSVCTECGPTPTTVTVTVPVSTVAAATGIHPGNPAGVDAVHGGSTGLGTSSTSVNVIPHFTSTALVSPSQAPLSQPGTAGAGDVRPSSTLLIQPSTSGLPGSVVPSSTQGSVSPVFTGAAPRLAAFKHGAGALGTIAFLLLTTL</sequence>
<dbReference type="PANTHER" id="PTHR45708">
    <property type="entry name" value="ENDOCHITINASE"/>
    <property type="match status" value="1"/>
</dbReference>
<dbReference type="Gene3D" id="3.20.20.80">
    <property type="entry name" value="Glycosidases"/>
    <property type="match status" value="1"/>
</dbReference>
<dbReference type="GO" id="GO:0008061">
    <property type="term" value="F:chitin binding"/>
    <property type="evidence" value="ECO:0007669"/>
    <property type="project" value="UniProtKB-KW"/>
</dbReference>
<evidence type="ECO:0000259" key="23">
    <source>
        <dbReference type="PROSITE" id="PS51910"/>
    </source>
</evidence>
<dbReference type="SUPFAM" id="SSF51445">
    <property type="entry name" value="(Trans)glycosidases"/>
    <property type="match status" value="1"/>
</dbReference>
<dbReference type="InterPro" id="IPR050542">
    <property type="entry name" value="Glycosyl_Hydrlase18_Chitinase"/>
</dbReference>
<accession>A0A1L9WHA0</accession>
<evidence type="ECO:0000256" key="4">
    <source>
        <dbReference type="ARBA" id="ARBA00012729"/>
    </source>
</evidence>
<keyword evidence="14" id="KW-0119">Carbohydrate metabolism</keyword>
<dbReference type="PROSITE" id="PS01095">
    <property type="entry name" value="GH18_1"/>
    <property type="match status" value="1"/>
</dbReference>
<feature type="compositionally biased region" description="Polar residues" evidence="21">
    <location>
        <begin position="798"/>
        <end position="823"/>
    </location>
</feature>
<organism evidence="24 25">
    <name type="scientific">Aspergillus aculeatus (strain ATCC 16872 / CBS 172.66 / WB 5094)</name>
    <dbReference type="NCBI Taxonomy" id="690307"/>
    <lineage>
        <taxon>Eukaryota</taxon>
        <taxon>Fungi</taxon>
        <taxon>Dikarya</taxon>
        <taxon>Ascomycota</taxon>
        <taxon>Pezizomycotina</taxon>
        <taxon>Eurotiomycetes</taxon>
        <taxon>Eurotiomycetidae</taxon>
        <taxon>Eurotiales</taxon>
        <taxon>Aspergillaceae</taxon>
        <taxon>Aspergillus</taxon>
        <taxon>Aspergillus subgen. Circumdati</taxon>
    </lineage>
</organism>
<keyword evidence="10 20" id="KW-0378">Hydrolase</keyword>
<evidence type="ECO:0000256" key="20">
    <source>
        <dbReference type="RuleBase" id="RU000489"/>
    </source>
</evidence>
<evidence type="ECO:0000256" key="11">
    <source>
        <dbReference type="ARBA" id="ARBA00023024"/>
    </source>
</evidence>
<reference evidence="25" key="1">
    <citation type="journal article" date="2017" name="Genome Biol.">
        <title>Comparative genomics reveals high biological diversity and specific adaptations in the industrially and medically important fungal genus Aspergillus.</title>
        <authorList>
            <person name="de Vries R.P."/>
            <person name="Riley R."/>
            <person name="Wiebenga A."/>
            <person name="Aguilar-Osorio G."/>
            <person name="Amillis S."/>
            <person name="Uchima C.A."/>
            <person name="Anderluh G."/>
            <person name="Asadollahi M."/>
            <person name="Askin M."/>
            <person name="Barry K."/>
            <person name="Battaglia E."/>
            <person name="Bayram O."/>
            <person name="Benocci T."/>
            <person name="Braus-Stromeyer S.A."/>
            <person name="Caldana C."/>
            <person name="Canovas D."/>
            <person name="Cerqueira G.C."/>
            <person name="Chen F."/>
            <person name="Chen W."/>
            <person name="Choi C."/>
            <person name="Clum A."/>
            <person name="Dos Santos R.A."/>
            <person name="Damasio A.R."/>
            <person name="Diallinas G."/>
            <person name="Emri T."/>
            <person name="Fekete E."/>
            <person name="Flipphi M."/>
            <person name="Freyberg S."/>
            <person name="Gallo A."/>
            <person name="Gournas C."/>
            <person name="Habgood R."/>
            <person name="Hainaut M."/>
            <person name="Harispe M.L."/>
            <person name="Henrissat B."/>
            <person name="Hilden K.S."/>
            <person name="Hope R."/>
            <person name="Hossain A."/>
            <person name="Karabika E."/>
            <person name="Karaffa L."/>
            <person name="Karanyi Z."/>
            <person name="Krasevec N."/>
            <person name="Kuo A."/>
            <person name="Kusch H."/>
            <person name="LaButti K."/>
            <person name="Lagendijk E.L."/>
            <person name="Lapidus A."/>
            <person name="Levasseur A."/>
            <person name="Lindquist E."/>
            <person name="Lipzen A."/>
            <person name="Logrieco A.F."/>
            <person name="MacCabe A."/>
            <person name="Maekelae M.R."/>
            <person name="Malavazi I."/>
            <person name="Melin P."/>
            <person name="Meyer V."/>
            <person name="Mielnichuk N."/>
            <person name="Miskei M."/>
            <person name="Molnar A.P."/>
            <person name="Mule G."/>
            <person name="Ngan C.Y."/>
            <person name="Orejas M."/>
            <person name="Orosz E."/>
            <person name="Ouedraogo J.P."/>
            <person name="Overkamp K.M."/>
            <person name="Park H.-S."/>
            <person name="Perrone G."/>
            <person name="Piumi F."/>
            <person name="Punt P.J."/>
            <person name="Ram A.F."/>
            <person name="Ramon A."/>
            <person name="Rauscher S."/>
            <person name="Record E."/>
            <person name="Riano-Pachon D.M."/>
            <person name="Robert V."/>
            <person name="Roehrig J."/>
            <person name="Ruller R."/>
            <person name="Salamov A."/>
            <person name="Salih N.S."/>
            <person name="Samson R.A."/>
            <person name="Sandor E."/>
            <person name="Sanguinetti M."/>
            <person name="Schuetze T."/>
            <person name="Sepcic K."/>
            <person name="Shelest E."/>
            <person name="Sherlock G."/>
            <person name="Sophianopoulou V."/>
            <person name="Squina F.M."/>
            <person name="Sun H."/>
            <person name="Susca A."/>
            <person name="Todd R.B."/>
            <person name="Tsang A."/>
            <person name="Unkles S.E."/>
            <person name="van de Wiele N."/>
            <person name="van Rossen-Uffink D."/>
            <person name="Oliveira J.V."/>
            <person name="Vesth T.C."/>
            <person name="Visser J."/>
            <person name="Yu J.-H."/>
            <person name="Zhou M."/>
            <person name="Andersen M.R."/>
            <person name="Archer D.B."/>
            <person name="Baker S.E."/>
            <person name="Benoit I."/>
            <person name="Brakhage A.A."/>
            <person name="Braus G.H."/>
            <person name="Fischer R."/>
            <person name="Frisvad J.C."/>
            <person name="Goldman G.H."/>
            <person name="Houbraken J."/>
            <person name="Oakley B."/>
            <person name="Pocsi I."/>
            <person name="Scazzocchio C."/>
            <person name="Seiboth B."/>
            <person name="vanKuyk P.A."/>
            <person name="Wortman J."/>
            <person name="Dyer P.S."/>
            <person name="Grigoriev I.V."/>
        </authorList>
    </citation>
    <scope>NUCLEOTIDE SEQUENCE [LARGE SCALE GENOMIC DNA]</scope>
    <source>
        <strain evidence="25">ATCC 16872 / CBS 172.66 / WB 5094</strain>
    </source>
</reference>
<dbReference type="GO" id="GO:0005886">
    <property type="term" value="C:plasma membrane"/>
    <property type="evidence" value="ECO:0007669"/>
    <property type="project" value="UniProtKB-SubCell"/>
</dbReference>
<keyword evidence="12" id="KW-0472">Membrane</keyword>
<keyword evidence="6" id="KW-0134">Cell wall</keyword>
<feature type="domain" description="GH18" evidence="23">
    <location>
        <begin position="28"/>
        <end position="340"/>
    </location>
</feature>
<dbReference type="InterPro" id="IPR045321">
    <property type="entry name" value="Cts1-like"/>
</dbReference>
<name>A0A1L9WHA0_ASPA1</name>
<feature type="compositionally biased region" description="Polar residues" evidence="21">
    <location>
        <begin position="540"/>
        <end position="558"/>
    </location>
</feature>
<keyword evidence="17" id="KW-0624">Polysaccharide degradation</keyword>
<keyword evidence="15" id="KW-0449">Lipoprotein</keyword>
<keyword evidence="9 22" id="KW-0732">Signal</keyword>
<keyword evidence="7" id="KW-0336">GPI-anchor</keyword>
<dbReference type="GO" id="GO:0000272">
    <property type="term" value="P:polysaccharide catabolic process"/>
    <property type="evidence" value="ECO:0007669"/>
    <property type="project" value="UniProtKB-KW"/>
</dbReference>
<evidence type="ECO:0000256" key="8">
    <source>
        <dbReference type="ARBA" id="ARBA00022669"/>
    </source>
</evidence>
<dbReference type="STRING" id="690307.A0A1L9WHA0"/>
<dbReference type="Proteomes" id="UP000184546">
    <property type="component" value="Unassembled WGS sequence"/>
</dbReference>
<keyword evidence="16 20" id="KW-0326">Glycosidase</keyword>
<evidence type="ECO:0000256" key="2">
    <source>
        <dbReference type="ARBA" id="ARBA00004191"/>
    </source>
</evidence>
<evidence type="ECO:0000256" key="22">
    <source>
        <dbReference type="SAM" id="SignalP"/>
    </source>
</evidence>
<comment type="subcellular location">
    <subcellularLocation>
        <location evidence="3">Cell membrane</location>
        <topology evidence="3">Lipid-anchor</topology>
        <topology evidence="3">GPI-anchor</topology>
    </subcellularLocation>
    <subcellularLocation>
        <location evidence="2">Secreted</location>
        <location evidence="2">Cell wall</location>
    </subcellularLocation>
</comment>
<feature type="signal peptide" evidence="22">
    <location>
        <begin position="1"/>
        <end position="21"/>
    </location>
</feature>
<keyword evidence="5" id="KW-1003">Cell membrane</keyword>
<dbReference type="FunFam" id="3.20.20.80:FF:000150">
    <property type="entry name" value="Class III chitinase ChiA1"/>
    <property type="match status" value="1"/>
</dbReference>
<keyword evidence="13" id="KW-0325">Glycoprotein</keyword>
<dbReference type="GO" id="GO:0006032">
    <property type="term" value="P:chitin catabolic process"/>
    <property type="evidence" value="ECO:0007669"/>
    <property type="project" value="UniProtKB-KW"/>
</dbReference>
<dbReference type="OrthoDB" id="6020543at2759"/>
<feature type="compositionally biased region" description="Low complexity" evidence="21">
    <location>
        <begin position="528"/>
        <end position="539"/>
    </location>
</feature>
<keyword evidence="8" id="KW-0147">Chitin-binding</keyword>
<evidence type="ECO:0000256" key="10">
    <source>
        <dbReference type="ARBA" id="ARBA00022801"/>
    </source>
</evidence>
<protein>
    <recommendedName>
        <fullName evidence="4">chitinase</fullName>
        <ecNumber evidence="4">3.2.1.14</ecNumber>
    </recommendedName>
</protein>
<evidence type="ECO:0000256" key="18">
    <source>
        <dbReference type="ARBA" id="ARBA00024658"/>
    </source>
</evidence>
<evidence type="ECO:0000256" key="17">
    <source>
        <dbReference type="ARBA" id="ARBA00023326"/>
    </source>
</evidence>
<evidence type="ECO:0000256" key="6">
    <source>
        <dbReference type="ARBA" id="ARBA00022512"/>
    </source>
</evidence>
<evidence type="ECO:0000256" key="16">
    <source>
        <dbReference type="ARBA" id="ARBA00023295"/>
    </source>
</evidence>
<evidence type="ECO:0000313" key="24">
    <source>
        <dbReference type="EMBL" id="OJJ95526.1"/>
    </source>
</evidence>
<proteinExistence type="inferred from homology"/>
<evidence type="ECO:0000313" key="25">
    <source>
        <dbReference type="Proteomes" id="UP000184546"/>
    </source>
</evidence>
<dbReference type="Pfam" id="PF00704">
    <property type="entry name" value="Glyco_hydro_18"/>
    <property type="match status" value="1"/>
</dbReference>
<feature type="compositionally biased region" description="Low complexity" evidence="21">
    <location>
        <begin position="431"/>
        <end position="452"/>
    </location>
</feature>
<dbReference type="AlphaFoldDB" id="A0A1L9WHA0"/>
<evidence type="ECO:0000256" key="5">
    <source>
        <dbReference type="ARBA" id="ARBA00022475"/>
    </source>
</evidence>
<gene>
    <name evidence="24" type="ORF">ASPACDRAFT_36102</name>
</gene>
<dbReference type="PANTHER" id="PTHR45708:SF47">
    <property type="entry name" value="ENDOCHITINASE A"/>
    <property type="match status" value="1"/>
</dbReference>
<dbReference type="CDD" id="cd02877">
    <property type="entry name" value="GH18_hevamine_XipI_class_III"/>
    <property type="match status" value="1"/>
</dbReference>
<dbReference type="InterPro" id="IPR001223">
    <property type="entry name" value="Glyco_hydro18_cat"/>
</dbReference>
<evidence type="ECO:0000256" key="7">
    <source>
        <dbReference type="ARBA" id="ARBA00022622"/>
    </source>
</evidence>
<evidence type="ECO:0000256" key="13">
    <source>
        <dbReference type="ARBA" id="ARBA00023180"/>
    </source>
</evidence>
<comment type="similarity">
    <text evidence="19">Belongs to the glycosyl hydrolase 18 family. Chitinase class III subfamily.</text>
</comment>
<dbReference type="VEuPathDB" id="FungiDB:ASPACDRAFT_36102"/>
<feature type="region of interest" description="Disordered" evidence="21">
    <location>
        <begin position="528"/>
        <end position="568"/>
    </location>
</feature>
<feature type="region of interest" description="Disordered" evidence="21">
    <location>
        <begin position="779"/>
        <end position="823"/>
    </location>
</feature>
<evidence type="ECO:0000256" key="19">
    <source>
        <dbReference type="ARBA" id="ARBA00025727"/>
    </source>
</evidence>
<evidence type="ECO:0000256" key="15">
    <source>
        <dbReference type="ARBA" id="ARBA00023288"/>
    </source>
</evidence>
<feature type="compositionally biased region" description="Polar residues" evidence="21">
    <location>
        <begin position="779"/>
        <end position="789"/>
    </location>
</feature>
<dbReference type="OMA" id="NGPYIAM"/>
<evidence type="ECO:0000256" key="14">
    <source>
        <dbReference type="ARBA" id="ARBA00023277"/>
    </source>
</evidence>
<dbReference type="RefSeq" id="XP_020051866.1">
    <property type="nucleotide sequence ID" value="XM_020200176.1"/>
</dbReference>
<feature type="chain" id="PRO_5012228434" description="chitinase" evidence="22">
    <location>
        <begin position="22"/>
        <end position="856"/>
    </location>
</feature>
<dbReference type="PROSITE" id="PS51910">
    <property type="entry name" value="GH18_2"/>
    <property type="match status" value="1"/>
</dbReference>
<dbReference type="EMBL" id="KV878989">
    <property type="protein sequence ID" value="OJJ95526.1"/>
    <property type="molecule type" value="Genomic_DNA"/>
</dbReference>
<evidence type="ECO:0000256" key="1">
    <source>
        <dbReference type="ARBA" id="ARBA00000822"/>
    </source>
</evidence>
<dbReference type="EC" id="3.2.1.14" evidence="4"/>
<dbReference type="GO" id="GO:0098552">
    <property type="term" value="C:side of membrane"/>
    <property type="evidence" value="ECO:0007669"/>
    <property type="project" value="UniProtKB-KW"/>
</dbReference>
<comment type="catalytic activity">
    <reaction evidence="1">
        <text>Random endo-hydrolysis of N-acetyl-beta-D-glucosaminide (1-&gt;4)-beta-linkages in chitin and chitodextrins.</text>
        <dbReference type="EC" id="3.2.1.14"/>
    </reaction>
</comment>
<evidence type="ECO:0000256" key="21">
    <source>
        <dbReference type="SAM" id="MobiDB-lite"/>
    </source>
</evidence>
<keyword evidence="6" id="KW-0964">Secreted</keyword>
<dbReference type="GO" id="GO:0008843">
    <property type="term" value="F:endochitinase activity"/>
    <property type="evidence" value="ECO:0007669"/>
    <property type="project" value="UniProtKB-EC"/>
</dbReference>